<keyword evidence="2" id="KW-1133">Transmembrane helix</keyword>
<evidence type="ECO:0000256" key="2">
    <source>
        <dbReference type="SAM" id="Phobius"/>
    </source>
</evidence>
<dbReference type="Proteomes" id="UP000616724">
    <property type="component" value="Unassembled WGS sequence"/>
</dbReference>
<gene>
    <name evidence="3" type="ORF">Plo01_14620</name>
</gene>
<reference evidence="3 4" key="1">
    <citation type="submission" date="2021-01" db="EMBL/GenBank/DDBJ databases">
        <title>Whole genome shotgun sequence of Planobispora longispora NBRC 13918.</title>
        <authorList>
            <person name="Komaki H."/>
            <person name="Tamura T."/>
        </authorList>
    </citation>
    <scope>NUCLEOTIDE SEQUENCE [LARGE SCALE GENOMIC DNA]</scope>
    <source>
        <strain evidence="3 4">NBRC 13918</strain>
    </source>
</reference>
<dbReference type="RefSeq" id="WP_203889745.1">
    <property type="nucleotide sequence ID" value="NZ_BOOH01000014.1"/>
</dbReference>
<feature type="region of interest" description="Disordered" evidence="1">
    <location>
        <begin position="1"/>
        <end position="58"/>
    </location>
</feature>
<evidence type="ECO:0000313" key="4">
    <source>
        <dbReference type="Proteomes" id="UP000616724"/>
    </source>
</evidence>
<comment type="caution">
    <text evidence="3">The sequence shown here is derived from an EMBL/GenBank/DDBJ whole genome shotgun (WGS) entry which is preliminary data.</text>
</comment>
<evidence type="ECO:0000313" key="3">
    <source>
        <dbReference type="EMBL" id="GIH75033.1"/>
    </source>
</evidence>
<accession>A0A8J3W458</accession>
<protein>
    <submittedName>
        <fullName evidence="3">Uncharacterized protein</fullName>
    </submittedName>
</protein>
<keyword evidence="4" id="KW-1185">Reference proteome</keyword>
<sequence length="183" mass="19051">MKIPPSAEQGRVPSPGAQGRVPPPGTQGRVPPSAARARGTRAPDDRTRTPGAPAGRTRAPGWAVWSLRSTAVLHLLGVFGQAVLAGLFVTGDVDMLLWHRDNGGFTAAMLLCQLVAAVLLRRPGRGPAWPAGATAALAVAETLQVVLGQERVLAAHFPLGVTIFGVSAALTGWAWYGLRTEDA</sequence>
<feature type="transmembrane region" description="Helical" evidence="2">
    <location>
        <begin position="71"/>
        <end position="91"/>
    </location>
</feature>
<feature type="transmembrane region" description="Helical" evidence="2">
    <location>
        <begin position="153"/>
        <end position="176"/>
    </location>
</feature>
<organism evidence="3 4">
    <name type="scientific">Planobispora longispora</name>
    <dbReference type="NCBI Taxonomy" id="28887"/>
    <lineage>
        <taxon>Bacteria</taxon>
        <taxon>Bacillati</taxon>
        <taxon>Actinomycetota</taxon>
        <taxon>Actinomycetes</taxon>
        <taxon>Streptosporangiales</taxon>
        <taxon>Streptosporangiaceae</taxon>
        <taxon>Planobispora</taxon>
    </lineage>
</organism>
<keyword evidence="2" id="KW-0472">Membrane</keyword>
<dbReference type="EMBL" id="BOOH01000014">
    <property type="protein sequence ID" value="GIH75033.1"/>
    <property type="molecule type" value="Genomic_DNA"/>
</dbReference>
<proteinExistence type="predicted"/>
<name>A0A8J3W458_9ACTN</name>
<dbReference type="AlphaFoldDB" id="A0A8J3W458"/>
<keyword evidence="2" id="KW-0812">Transmembrane</keyword>
<feature type="transmembrane region" description="Helical" evidence="2">
    <location>
        <begin position="103"/>
        <end position="120"/>
    </location>
</feature>
<evidence type="ECO:0000256" key="1">
    <source>
        <dbReference type="SAM" id="MobiDB-lite"/>
    </source>
</evidence>